<dbReference type="Proteomes" id="UP001234202">
    <property type="component" value="Unassembled WGS sequence"/>
</dbReference>
<organism evidence="1 2">
    <name type="scientific">Naganishia onofrii</name>
    <dbReference type="NCBI Taxonomy" id="1851511"/>
    <lineage>
        <taxon>Eukaryota</taxon>
        <taxon>Fungi</taxon>
        <taxon>Dikarya</taxon>
        <taxon>Basidiomycota</taxon>
        <taxon>Agaricomycotina</taxon>
        <taxon>Tremellomycetes</taxon>
        <taxon>Filobasidiales</taxon>
        <taxon>Filobasidiaceae</taxon>
        <taxon>Naganishia</taxon>
    </lineage>
</organism>
<keyword evidence="2" id="KW-1185">Reference proteome</keyword>
<evidence type="ECO:0000313" key="1">
    <source>
        <dbReference type="EMBL" id="KAJ9121007.1"/>
    </source>
</evidence>
<comment type="caution">
    <text evidence="1">The sequence shown here is derived from an EMBL/GenBank/DDBJ whole genome shotgun (WGS) entry which is preliminary data.</text>
</comment>
<evidence type="ECO:0000313" key="2">
    <source>
        <dbReference type="Proteomes" id="UP001234202"/>
    </source>
</evidence>
<name>A0ACC2XE39_9TREE</name>
<dbReference type="EMBL" id="JASBWV010000019">
    <property type="protein sequence ID" value="KAJ9121007.1"/>
    <property type="molecule type" value="Genomic_DNA"/>
</dbReference>
<gene>
    <name evidence="1" type="ORF">QFC24_004987</name>
</gene>
<reference evidence="1" key="1">
    <citation type="submission" date="2023-04" db="EMBL/GenBank/DDBJ databases">
        <title>Draft Genome sequencing of Naganishia species isolated from polar environments using Oxford Nanopore Technology.</title>
        <authorList>
            <person name="Leo P."/>
            <person name="Venkateswaran K."/>
        </authorList>
    </citation>
    <scope>NUCLEOTIDE SEQUENCE</scope>
    <source>
        <strain evidence="1">DBVPG 5303</strain>
    </source>
</reference>
<proteinExistence type="predicted"/>
<accession>A0ACC2XE39</accession>
<protein>
    <submittedName>
        <fullName evidence="1">Uncharacterized protein</fullName>
    </submittedName>
</protein>
<sequence>MPRSNVAFSEALSRVSSDKIKERAEGMEQLRTIFQSQSSIENLSNVDDSIGWLQTFQTLFGVVKMERDHCMKKGKSTGSSAANSAAETRLSKAMSFVRWLIERSSTYLTKKVINALFNHLTQIIISPDGRLIRNSMDYIKALKIVVSFAPHLEHLDSASWQHLMSICWDAALGERIEHNKEDWDEDDEDEDVAKELHDNEEQEEDGRDVEMASVSGTARKRKLPSTASSSISRHGSRQPSNAKMLPLSTEITELLSIVPILLASPNAPVLPPLRFTEEDYNSNKSLPRVGIRILHKVVRFLKERPVETAAHRPVLITLNMVLGELEVNAVQEMIGQTPQLLSLLVPLWNTKLKDQIVISLRIILPFLSSSKFVEDKMPEEKKISREVFNDLMLLRDAIPRTTPGRRAMVLDLSFLSLRYTDKQEEHPESKLPLPMQTSLIGATSDFTDTMIETWASLEMMADSLIMLHQHYEATSLRSTATNTGSNKRQRLEEPVAEMLSAITTTRQVESRLFWMQTMYFFIMRHWQELHIRLQDSIIKLLYHLVVDPNSEVQQWADINLAAVCLVLDPDQSATRNETKIDILPAGIPSRSQDQWLEVWQLGLRKLTVIAGASSRSAALLLQVILKNQIVDSVLLLTSVEKFLEGVGEQGPAAPYESVCDFMVAALDLMDEDARLHRLGFGAKVSGWFRTAWMAQEQVALDATGRTTFEISSAFNLICRLSGIPISPDFSTIHRPLTPSQLYTRMERERQILDIRNFILHATLPSQTIRHENGSPNWMQATRTEVKSRIFTASEARALSRLFTLKLQYIDTGDGEATNAARLRGKMDACLLIMLAESSFIDCDSEHPQANFDSTCQLFEKMLVLSLQKNWSLQERATLFAALNTLFPSGAEPDQKHGNVEPLLCSPGKASGILSVVTAPRTREGRSSAGVGEAVVIPPFYKQLWRKPKLHDLFRSRISDFYQVLQSKDLYGDSHVQGGDTHQLDDDFDAIKVDEESTQNATSQNQDQVAKVIIDSCIRCCLLPKYLYNDQPVPVKDRKILNILIDSDPALFLKLCDPIHSAVRNGFLEYNDDAAGTIYEILQEYLSSYTYSLSSVMRQAAVTLVGTILDRLPPMADDSFHGPSGEAAAGLLDWLGANLKKGKLQSWEDRLSVIRLYARLIEIDPGNISWSRRRIDNPRSDDTTPVSLLCDIIEDSDARVRFRLTVIISRLFQILPGRNFAALYREALGNLFIRGFQVECILTNLVFFLNITCVTAAGRFNALFHVYDTAYMRTFARGHALAGLQAVVRALRLASISELYLQYATRIAQLQFNEDQTPEDLPMQLYGFQTRKQWAKDVLSSVGPVALTMNKTWVWEHLCEIAGLTKDEGLQRIFSVTFGYRLAKDVNEHLQTTESRIASLDIAKAAEKYESEVASLGDIVDIQSHPIDTVSSVIVMPGHGDTTQDLKSILQSQENGIEKSAAFVTLYCGKEGIMEELEEVLAPVTHARASIRVVQWIEESNRTTTVDMMIYNVFMQTIGKLNANILTNERMRLIRNLTFFIAYYCQRFGGSSVLGFVVLRTAAALTQQRDLARIAFNMIMWILPQLKPGKGSEPELIPLLAQLGSIARAYSTEVRMTADREIFDAAQELLKALGVFLSPIWSQSRCPPNLRTSDFLSLLPIWPGGLPKEPSAILQGMTRTKLLEISQQRAIHDQVFLLARNLVDAHENVDERDMELFSSNVFWQLKDAINDGSVPESEETSAFLELCYINGGRLRMIDPDAAVALEFKYSSSPIRSSKTRYDTIQTTTDILYAILDRLSHADLGTMYRAYQTLCVVASRLLGEIQPLKIPTRLDQEIKLLDSRPPDLRVNHVEFLDFVGVVTSPDECLQRASDTDRWVSEFASVACLETANSGDLLVEAALLVQHDSQLSRQLLPRLLHLLLQREESAEEVSEPTIRDALSTYFKIILEGVQIPITTKRVIIDILLYLRRQNRRHLLNDKWLDLNFALLSRVALDCKMYATALLYWELHSDPDPAYGDKENAVGEGDYKLLYEIYNNIDEPDGFYGIPLEKHVKNSLLQRFQHESNWSLAFKYYGADLEANGAAAGQIPQLSRSLQAFGMDKLALMLFQAGAGSTVDHSQVLLPYDLAWRTQSWDLPTATFLPDSADRSVYKALRAIRRSRDLAETQRIISVIEREEVVAIRAFSLEDVHGLRKKMKELLSLREIGRWCNIWLPMVNDGSLNAGAFQKFLEIPAHAESAMKEQILSVRLSLIRSAKQQDEWQLGDMVASRGRLLVKLERNCLEKLGLLARKRGDLNGAIKVLAEQQSLTTFDAADHVSEFAEVLWLQGDHSLAIDQLKNILGSSGPVNISTSDSSKPNLKLVAHSKFLSRVGQWMAEAKQAHPDVIYKDYFVKAYEMLHRKGTPPSEHPPSREEKALIYSRFASFSDQEYERLLTLSELEQRHLVQQQLATEVGQSDQLLMASGKGSTGVSARNNTQYGNSGLIEEYLISKKFDEIKRYSLEWAIIMYARSMVHSAKYDDSIHRLCALWLANSNDDKVNTAIKQSMLLIPTHKFAFLASQLTARLDADDTRSVFQELLTSILGHLCEDHPFHIMYQVITLARTTPPNSKPHTTSARGGKVPRGLSGRELAAHNLLSRTKASDRRVAQIYDMELFENASVSWCEYKQDRGRVKEYQVPANAPIASLRNLCIPVPTQFIPFDPTFKYARSALGGPAYIESYERTFTLAGGLHMPKIMGCMGHDGKRYRQLFKADDDLRQDSVMEQVFSLVNTLLLRDEATAKRELRFQTYTVLPLYNSTGIIEFVPDSMGIGDWLGDAHKRYRPHDIPPLEFRNHLKEIQQGHHSNPNPELITRFIHYRQFFKPVMRHFFTEMRSDPIGWYSMRLKYARSVAVGSMVGHIVGLGDRHCSNIMINNKTGEILHIDLGIAFDQGAELTIPERVPFRLTADIVDGLGSFGVEGVYKRCCEQSLRLLREKSNLIMAVLEVFKHDPLQRWKVDANKVDQVLLGAAAKAHKKKVEAEASELANQALDRVRTKLLNTTSVEYSVNELIRTAMDPANLATIFTGGFWRV</sequence>